<keyword evidence="6" id="KW-0805">Transcription regulation</keyword>
<evidence type="ECO:0000256" key="1">
    <source>
        <dbReference type="ARBA" id="ARBA00004123"/>
    </source>
</evidence>
<dbReference type="SMART" id="SM00355">
    <property type="entry name" value="ZnF_C2H2"/>
    <property type="match status" value="6"/>
</dbReference>
<evidence type="ECO:0000256" key="3">
    <source>
        <dbReference type="ARBA" id="ARBA00022737"/>
    </source>
</evidence>
<dbReference type="Proteomes" id="UP001378592">
    <property type="component" value="Unassembled WGS sequence"/>
</dbReference>
<gene>
    <name evidence="13" type="ORF">R5R35_002929</name>
</gene>
<dbReference type="GO" id="GO:0000978">
    <property type="term" value="F:RNA polymerase II cis-regulatory region sequence-specific DNA binding"/>
    <property type="evidence" value="ECO:0007669"/>
    <property type="project" value="TreeGrafter"/>
</dbReference>
<protein>
    <recommendedName>
        <fullName evidence="12">C2H2-type domain-containing protein</fullName>
    </recommendedName>
</protein>
<evidence type="ECO:0000259" key="12">
    <source>
        <dbReference type="PROSITE" id="PS50157"/>
    </source>
</evidence>
<dbReference type="FunFam" id="3.30.160.60:FF:000065">
    <property type="entry name" value="B-cell CLL/lymphoma 6, member B"/>
    <property type="match status" value="1"/>
</dbReference>
<dbReference type="PANTHER" id="PTHR24404">
    <property type="entry name" value="ZINC FINGER PROTEIN"/>
    <property type="match status" value="1"/>
</dbReference>
<sequence>MDGTGDATDVYHQPNIKTEAFYTEDNVVPDHQPQTPEYYCKVSAAPLPPVQDEPEPPKRSSTTTRSKPQSCKVCGKTLSSASSYYVHMKLHSGSKPFHCTVCEASFCRKPYLEVHMRTHTGEKPFQCDLCMKRFTQKSSLNTHKRVHTGERPYACDVCHKRFAVKSYVTAHRWSHIADKPLACERCGLTFTAKSQFALHVRTHAAAAGFECRVCGRAFVRDSYLIRHHNRVHRDPNTQTVQVVQSQPPVVTTASSSFEASEYSPSHTHFMSC</sequence>
<evidence type="ECO:0000256" key="10">
    <source>
        <dbReference type="PROSITE-ProRule" id="PRU00042"/>
    </source>
</evidence>
<keyword evidence="3" id="KW-0677">Repeat</keyword>
<proteinExistence type="predicted"/>
<dbReference type="EMBL" id="JAZDUA010000056">
    <property type="protein sequence ID" value="KAK7870530.1"/>
    <property type="molecule type" value="Genomic_DNA"/>
</dbReference>
<comment type="subcellular location">
    <subcellularLocation>
        <location evidence="1">Nucleus</location>
    </subcellularLocation>
</comment>
<dbReference type="FunFam" id="3.30.160.60:FF:000064">
    <property type="entry name" value="Early growth response protein 3"/>
    <property type="match status" value="1"/>
</dbReference>
<dbReference type="GO" id="GO:0006357">
    <property type="term" value="P:regulation of transcription by RNA polymerase II"/>
    <property type="evidence" value="ECO:0007669"/>
    <property type="project" value="TreeGrafter"/>
</dbReference>
<dbReference type="AlphaFoldDB" id="A0AAN9VYK0"/>
<accession>A0AAN9VYK0</accession>
<feature type="domain" description="C2H2-type" evidence="12">
    <location>
        <begin position="181"/>
        <end position="208"/>
    </location>
</feature>
<keyword evidence="9" id="KW-0539">Nucleus</keyword>
<evidence type="ECO:0000313" key="13">
    <source>
        <dbReference type="EMBL" id="KAK7870530.1"/>
    </source>
</evidence>
<evidence type="ECO:0000256" key="2">
    <source>
        <dbReference type="ARBA" id="ARBA00022723"/>
    </source>
</evidence>
<reference evidence="13 14" key="1">
    <citation type="submission" date="2024-03" db="EMBL/GenBank/DDBJ databases">
        <title>The genome assembly and annotation of the cricket Gryllus longicercus Weissman &amp; Gray.</title>
        <authorList>
            <person name="Szrajer S."/>
            <person name="Gray D."/>
            <person name="Ylla G."/>
        </authorList>
    </citation>
    <scope>NUCLEOTIDE SEQUENCE [LARGE SCALE GENOMIC DNA]</scope>
    <source>
        <strain evidence="13">DAG 2021-001</strain>
        <tissue evidence="13">Whole body minus gut</tissue>
    </source>
</reference>
<dbReference type="Gene3D" id="3.30.160.60">
    <property type="entry name" value="Classic Zinc Finger"/>
    <property type="match status" value="6"/>
</dbReference>
<evidence type="ECO:0000256" key="4">
    <source>
        <dbReference type="ARBA" id="ARBA00022771"/>
    </source>
</evidence>
<dbReference type="PROSITE" id="PS00028">
    <property type="entry name" value="ZINC_FINGER_C2H2_1"/>
    <property type="match status" value="6"/>
</dbReference>
<name>A0AAN9VYK0_9ORTH</name>
<evidence type="ECO:0000256" key="8">
    <source>
        <dbReference type="ARBA" id="ARBA00023163"/>
    </source>
</evidence>
<keyword evidence="7" id="KW-0238">DNA-binding</keyword>
<dbReference type="InterPro" id="IPR050589">
    <property type="entry name" value="Ikaros_C2H2-ZF"/>
</dbReference>
<dbReference type="InterPro" id="IPR036236">
    <property type="entry name" value="Znf_C2H2_sf"/>
</dbReference>
<keyword evidence="14" id="KW-1185">Reference proteome</keyword>
<dbReference type="GO" id="GO:0005634">
    <property type="term" value="C:nucleus"/>
    <property type="evidence" value="ECO:0007669"/>
    <property type="project" value="UniProtKB-SubCell"/>
</dbReference>
<dbReference type="GO" id="GO:0003700">
    <property type="term" value="F:DNA-binding transcription factor activity"/>
    <property type="evidence" value="ECO:0007669"/>
    <property type="project" value="TreeGrafter"/>
</dbReference>
<evidence type="ECO:0000256" key="6">
    <source>
        <dbReference type="ARBA" id="ARBA00023015"/>
    </source>
</evidence>
<feature type="domain" description="C2H2-type" evidence="12">
    <location>
        <begin position="153"/>
        <end position="180"/>
    </location>
</feature>
<dbReference type="FunFam" id="3.30.160.60:FF:002402">
    <property type="entry name" value="Zinc finger protein 347"/>
    <property type="match status" value="1"/>
</dbReference>
<comment type="caution">
    <text evidence="13">The sequence shown here is derived from an EMBL/GenBank/DDBJ whole genome shotgun (WGS) entry which is preliminary data.</text>
</comment>
<dbReference type="Pfam" id="PF00096">
    <property type="entry name" value="zf-C2H2"/>
    <property type="match status" value="5"/>
</dbReference>
<dbReference type="SUPFAM" id="SSF57667">
    <property type="entry name" value="beta-beta-alpha zinc fingers"/>
    <property type="match status" value="3"/>
</dbReference>
<evidence type="ECO:0000256" key="9">
    <source>
        <dbReference type="ARBA" id="ARBA00023242"/>
    </source>
</evidence>
<evidence type="ECO:0000256" key="5">
    <source>
        <dbReference type="ARBA" id="ARBA00022833"/>
    </source>
</evidence>
<keyword evidence="4 10" id="KW-0863">Zinc-finger</keyword>
<feature type="domain" description="C2H2-type" evidence="12">
    <location>
        <begin position="69"/>
        <end position="96"/>
    </location>
</feature>
<evidence type="ECO:0000256" key="11">
    <source>
        <dbReference type="SAM" id="MobiDB-lite"/>
    </source>
</evidence>
<dbReference type="InterPro" id="IPR013087">
    <property type="entry name" value="Znf_C2H2_type"/>
</dbReference>
<dbReference type="GO" id="GO:0008270">
    <property type="term" value="F:zinc ion binding"/>
    <property type="evidence" value="ECO:0007669"/>
    <property type="project" value="UniProtKB-KW"/>
</dbReference>
<keyword evidence="2" id="KW-0479">Metal-binding</keyword>
<dbReference type="PROSITE" id="PS50157">
    <property type="entry name" value="ZINC_FINGER_C2H2_2"/>
    <property type="match status" value="6"/>
</dbReference>
<evidence type="ECO:0000256" key="7">
    <source>
        <dbReference type="ARBA" id="ARBA00023125"/>
    </source>
</evidence>
<dbReference type="PANTHER" id="PTHR24404:SF114">
    <property type="entry name" value="KLUMPFUSS, ISOFORM B-RELATED"/>
    <property type="match status" value="1"/>
</dbReference>
<feature type="domain" description="C2H2-type" evidence="12">
    <location>
        <begin position="209"/>
        <end position="237"/>
    </location>
</feature>
<dbReference type="FunFam" id="3.30.160.60:FF:001049">
    <property type="entry name" value="zinc finger protein 319"/>
    <property type="match status" value="1"/>
</dbReference>
<keyword evidence="5" id="KW-0862">Zinc</keyword>
<evidence type="ECO:0000313" key="14">
    <source>
        <dbReference type="Proteomes" id="UP001378592"/>
    </source>
</evidence>
<keyword evidence="8" id="KW-0804">Transcription</keyword>
<feature type="domain" description="C2H2-type" evidence="12">
    <location>
        <begin position="97"/>
        <end position="124"/>
    </location>
</feature>
<feature type="compositionally biased region" description="Polar residues" evidence="11">
    <location>
        <begin position="59"/>
        <end position="69"/>
    </location>
</feature>
<feature type="region of interest" description="Disordered" evidence="11">
    <location>
        <begin position="46"/>
        <end position="70"/>
    </location>
</feature>
<organism evidence="13 14">
    <name type="scientific">Gryllus longicercus</name>
    <dbReference type="NCBI Taxonomy" id="2509291"/>
    <lineage>
        <taxon>Eukaryota</taxon>
        <taxon>Metazoa</taxon>
        <taxon>Ecdysozoa</taxon>
        <taxon>Arthropoda</taxon>
        <taxon>Hexapoda</taxon>
        <taxon>Insecta</taxon>
        <taxon>Pterygota</taxon>
        <taxon>Neoptera</taxon>
        <taxon>Polyneoptera</taxon>
        <taxon>Orthoptera</taxon>
        <taxon>Ensifera</taxon>
        <taxon>Gryllidea</taxon>
        <taxon>Grylloidea</taxon>
        <taxon>Gryllidae</taxon>
        <taxon>Gryllinae</taxon>
        <taxon>Gryllus</taxon>
    </lineage>
</organism>
<feature type="domain" description="C2H2-type" evidence="12">
    <location>
        <begin position="125"/>
        <end position="152"/>
    </location>
</feature>